<keyword evidence="2" id="KW-0732">Signal</keyword>
<keyword evidence="4" id="KW-1185">Reference proteome</keyword>
<gene>
    <name evidence="3" type="ORF">AB4876_11730</name>
</gene>
<evidence type="ECO:0000256" key="1">
    <source>
        <dbReference type="SAM" id="MobiDB-lite"/>
    </source>
</evidence>
<name>A0ABV3U813_9GAMM</name>
<feature type="signal peptide" evidence="2">
    <location>
        <begin position="1"/>
        <end position="33"/>
    </location>
</feature>
<evidence type="ECO:0000313" key="3">
    <source>
        <dbReference type="EMBL" id="MEX1669581.1"/>
    </source>
</evidence>
<feature type="compositionally biased region" description="Polar residues" evidence="1">
    <location>
        <begin position="45"/>
        <end position="60"/>
    </location>
</feature>
<reference evidence="3 4" key="1">
    <citation type="journal article" date="2011" name="Int. J. Syst. Evol. Microbiol.">
        <title>Zhongshania antarctica gen. nov., sp. nov. and Zhongshania guokunii sp. nov., gammaproteobacteria respectively isolated from coastal attached (fast) ice and surface seawater of the Antarctic.</title>
        <authorList>
            <person name="Li H.J."/>
            <person name="Zhang X.Y."/>
            <person name="Chen C.X."/>
            <person name="Zhang Y.J."/>
            <person name="Gao Z.M."/>
            <person name="Yu Y."/>
            <person name="Chen X.L."/>
            <person name="Chen B."/>
            <person name="Zhang Y.Z."/>
        </authorList>
    </citation>
    <scope>NUCLEOTIDE SEQUENCE [LARGE SCALE GENOMIC DNA]</scope>
    <source>
        <strain evidence="3 4">ZS6-22T</strain>
    </source>
</reference>
<accession>A0ABV3U813</accession>
<feature type="region of interest" description="Disordered" evidence="1">
    <location>
        <begin position="45"/>
        <end position="77"/>
    </location>
</feature>
<proteinExistence type="predicted"/>
<evidence type="ECO:0000256" key="2">
    <source>
        <dbReference type="SAM" id="SignalP"/>
    </source>
</evidence>
<dbReference type="PROSITE" id="PS51257">
    <property type="entry name" value="PROKAR_LIPOPROTEIN"/>
    <property type="match status" value="1"/>
</dbReference>
<dbReference type="EMBL" id="JBFRYA010000009">
    <property type="protein sequence ID" value="MEX1669581.1"/>
    <property type="molecule type" value="Genomic_DNA"/>
</dbReference>
<comment type="caution">
    <text evidence="3">The sequence shown here is derived from an EMBL/GenBank/DDBJ whole genome shotgun (WGS) entry which is preliminary data.</text>
</comment>
<dbReference type="Proteomes" id="UP001557485">
    <property type="component" value="Unassembled WGS sequence"/>
</dbReference>
<feature type="chain" id="PRO_5046161477" evidence="2">
    <location>
        <begin position="34"/>
        <end position="77"/>
    </location>
</feature>
<feature type="compositionally biased region" description="Basic and acidic residues" evidence="1">
    <location>
        <begin position="61"/>
        <end position="77"/>
    </location>
</feature>
<dbReference type="RefSeq" id="WP_368381846.1">
    <property type="nucleotide sequence ID" value="NZ_JBFRYA010000009.1"/>
</dbReference>
<protein>
    <submittedName>
        <fullName evidence="3">Uncharacterized protein</fullName>
    </submittedName>
</protein>
<sequence length="77" mass="8331">MRNPAVNYPSAASTGAAVLFISLALLISGCSEATDNKAPATVLSAPQQQGLNSAQQMEQQLQKDVERREQQMRDQDI</sequence>
<evidence type="ECO:0000313" key="4">
    <source>
        <dbReference type="Proteomes" id="UP001557485"/>
    </source>
</evidence>
<organism evidence="3 4">
    <name type="scientific">Zhongshania guokunii</name>
    <dbReference type="NCBI Taxonomy" id="641783"/>
    <lineage>
        <taxon>Bacteria</taxon>
        <taxon>Pseudomonadati</taxon>
        <taxon>Pseudomonadota</taxon>
        <taxon>Gammaproteobacteria</taxon>
        <taxon>Cellvibrionales</taxon>
        <taxon>Spongiibacteraceae</taxon>
        <taxon>Zhongshania</taxon>
    </lineage>
</organism>